<dbReference type="RefSeq" id="WP_394821704.1">
    <property type="nucleotide sequence ID" value="NZ_CP089984.1"/>
</dbReference>
<dbReference type="SUPFAM" id="SSF102198">
    <property type="entry name" value="Putative cyclase"/>
    <property type="match status" value="1"/>
</dbReference>
<dbReference type="Proteomes" id="UP001370348">
    <property type="component" value="Chromosome"/>
</dbReference>
<keyword evidence="2" id="KW-1185">Reference proteome</keyword>
<dbReference type="InterPro" id="IPR037175">
    <property type="entry name" value="KFase_sf"/>
</dbReference>
<dbReference type="Pfam" id="PF04199">
    <property type="entry name" value="Cyclase"/>
    <property type="match status" value="1"/>
</dbReference>
<gene>
    <name evidence="1" type="ORF">LZC94_30060</name>
</gene>
<sequence length="260" mass="28713">MSATTSTPPSLLAMLRQSRFVDLTHSFDPAIPHCDSFAPEERITLYHYDEGVGTRGSGFLAHEYRHVGQWGTHVDPPAHFVRGLRYLDEIGVDEMILPLAVLDIADRAAKDPDTVVTLPDILAWEAAHGCLPVRAFVALYTGWDARWPCATRMANRDAAGVAHFPGWSLEALHFLAEQRDVTAIGHDTTDTDPGIVVSRREAPLETYWLRNDKWQIELLANLGMVPRAGALIVATWPKPRQGSGFPARAFAIVPSEADLD</sequence>
<dbReference type="Gene3D" id="3.50.30.50">
    <property type="entry name" value="Putative cyclase"/>
    <property type="match status" value="1"/>
</dbReference>
<accession>A0ABZ2LP19</accession>
<dbReference type="InterPro" id="IPR007325">
    <property type="entry name" value="KFase/CYL"/>
</dbReference>
<evidence type="ECO:0000313" key="1">
    <source>
        <dbReference type="EMBL" id="WXB12085.1"/>
    </source>
</evidence>
<proteinExistence type="predicted"/>
<evidence type="ECO:0000313" key="2">
    <source>
        <dbReference type="Proteomes" id="UP001370348"/>
    </source>
</evidence>
<organism evidence="1 2">
    <name type="scientific">Pendulispora albinea</name>
    <dbReference type="NCBI Taxonomy" id="2741071"/>
    <lineage>
        <taxon>Bacteria</taxon>
        <taxon>Pseudomonadati</taxon>
        <taxon>Myxococcota</taxon>
        <taxon>Myxococcia</taxon>
        <taxon>Myxococcales</taxon>
        <taxon>Sorangiineae</taxon>
        <taxon>Pendulisporaceae</taxon>
        <taxon>Pendulispora</taxon>
    </lineage>
</organism>
<dbReference type="PANTHER" id="PTHR31118:SF12">
    <property type="entry name" value="CYCLASE-LIKE PROTEIN 2"/>
    <property type="match status" value="1"/>
</dbReference>
<protein>
    <submittedName>
        <fullName evidence="1">Cyclase family protein</fullName>
    </submittedName>
</protein>
<name>A0ABZ2LP19_9BACT</name>
<dbReference type="PANTHER" id="PTHR31118">
    <property type="entry name" value="CYCLASE-LIKE PROTEIN 2"/>
    <property type="match status" value="1"/>
</dbReference>
<reference evidence="1 2" key="1">
    <citation type="submission" date="2021-12" db="EMBL/GenBank/DDBJ databases">
        <title>Discovery of the Pendulisporaceae a myxobacterial family with distinct sporulation behavior and unique specialized metabolism.</title>
        <authorList>
            <person name="Garcia R."/>
            <person name="Popoff A."/>
            <person name="Bader C.D."/>
            <person name="Loehr J."/>
            <person name="Walesch S."/>
            <person name="Walt C."/>
            <person name="Boldt J."/>
            <person name="Bunk B."/>
            <person name="Haeckl F.J.F.P.J."/>
            <person name="Gunesch A.P."/>
            <person name="Birkelbach J."/>
            <person name="Nuebel U."/>
            <person name="Pietschmann T."/>
            <person name="Bach T."/>
            <person name="Mueller R."/>
        </authorList>
    </citation>
    <scope>NUCLEOTIDE SEQUENCE [LARGE SCALE GENOMIC DNA]</scope>
    <source>
        <strain evidence="1 2">MSr11954</strain>
    </source>
</reference>
<dbReference type="EMBL" id="CP089984">
    <property type="protein sequence ID" value="WXB12085.1"/>
    <property type="molecule type" value="Genomic_DNA"/>
</dbReference>